<protein>
    <submittedName>
        <fullName evidence="3">Uncharacterized protein</fullName>
    </submittedName>
</protein>
<proteinExistence type="predicted"/>
<feature type="region of interest" description="Disordered" evidence="1">
    <location>
        <begin position="1"/>
        <end position="135"/>
    </location>
</feature>
<organism evidence="2 3">
    <name type="scientific">Romanomermis culicivorax</name>
    <name type="common">Nematode worm</name>
    <dbReference type="NCBI Taxonomy" id="13658"/>
    <lineage>
        <taxon>Eukaryota</taxon>
        <taxon>Metazoa</taxon>
        <taxon>Ecdysozoa</taxon>
        <taxon>Nematoda</taxon>
        <taxon>Enoplea</taxon>
        <taxon>Dorylaimia</taxon>
        <taxon>Mermithida</taxon>
        <taxon>Mermithoidea</taxon>
        <taxon>Mermithidae</taxon>
        <taxon>Romanomermis</taxon>
    </lineage>
</organism>
<feature type="compositionally biased region" description="Polar residues" evidence="1">
    <location>
        <begin position="29"/>
        <end position="41"/>
    </location>
</feature>
<dbReference type="Proteomes" id="UP000887565">
    <property type="component" value="Unplaced"/>
</dbReference>
<feature type="compositionally biased region" description="Basic residues" evidence="1">
    <location>
        <begin position="90"/>
        <end position="103"/>
    </location>
</feature>
<keyword evidence="2" id="KW-1185">Reference proteome</keyword>
<feature type="compositionally biased region" description="Basic and acidic residues" evidence="1">
    <location>
        <begin position="42"/>
        <end position="51"/>
    </location>
</feature>
<evidence type="ECO:0000256" key="1">
    <source>
        <dbReference type="SAM" id="MobiDB-lite"/>
    </source>
</evidence>
<feature type="compositionally biased region" description="Basic residues" evidence="1">
    <location>
        <begin position="65"/>
        <end position="82"/>
    </location>
</feature>
<feature type="compositionally biased region" description="Basic and acidic residues" evidence="1">
    <location>
        <begin position="104"/>
        <end position="135"/>
    </location>
</feature>
<reference evidence="3" key="1">
    <citation type="submission" date="2022-11" db="UniProtKB">
        <authorList>
            <consortium name="WormBaseParasite"/>
        </authorList>
    </citation>
    <scope>IDENTIFICATION</scope>
</reference>
<evidence type="ECO:0000313" key="2">
    <source>
        <dbReference type="Proteomes" id="UP000887565"/>
    </source>
</evidence>
<dbReference type="WBParaSite" id="nRc.2.0.1.t06087-RA">
    <property type="protein sequence ID" value="nRc.2.0.1.t06087-RA"/>
    <property type="gene ID" value="nRc.2.0.1.g06087"/>
</dbReference>
<dbReference type="AlphaFoldDB" id="A0A915HWZ3"/>
<evidence type="ECO:0000313" key="3">
    <source>
        <dbReference type="WBParaSite" id="nRc.2.0.1.t06087-RA"/>
    </source>
</evidence>
<name>A0A915HWZ3_ROMCU</name>
<sequence length="268" mass="31132">ISVEESRDTSFNNTALLTNNGDRLDIGNFESSTAVDSGQLESESHDYEDRTQRKRDSRSRSRDRDRHHHKRHREKHRKKSRSQSRDRGERRRRSRSRDRKRDRRSRDRDRDSYDDHRNGARRPSHDDRSSQRRDLSGRDYELQQHQATFGPVLPPAAPTSMMNVGFNTSGDAVTATDFNFMKQPGTPNSQGKSFFNLQAYSSVEETGRKRKSRWSKENEKAFVPGMPTMLPSNLTDEQRNAYLCKPDFFSCSCGLEAVEIKGAYYSME</sequence>
<feature type="compositionally biased region" description="Polar residues" evidence="1">
    <location>
        <begin position="9"/>
        <end position="21"/>
    </location>
</feature>
<accession>A0A915HWZ3</accession>